<dbReference type="OrthoDB" id="9814383at2"/>
<keyword evidence="4 5" id="KW-0720">Serine protease</keyword>
<evidence type="ECO:0000313" key="10">
    <source>
        <dbReference type="Proteomes" id="UP000002208"/>
    </source>
</evidence>
<proteinExistence type="inferred from homology"/>
<feature type="domain" description="Peptidase S8/S53" evidence="8">
    <location>
        <begin position="132"/>
        <end position="409"/>
    </location>
</feature>
<dbReference type="GO" id="GO:0004252">
    <property type="term" value="F:serine-type endopeptidase activity"/>
    <property type="evidence" value="ECO:0007669"/>
    <property type="project" value="UniProtKB-UniRule"/>
</dbReference>
<evidence type="ECO:0000256" key="4">
    <source>
        <dbReference type="ARBA" id="ARBA00022825"/>
    </source>
</evidence>
<dbReference type="InterPro" id="IPR050131">
    <property type="entry name" value="Peptidase_S8_subtilisin-like"/>
</dbReference>
<evidence type="ECO:0000256" key="3">
    <source>
        <dbReference type="ARBA" id="ARBA00022801"/>
    </source>
</evidence>
<evidence type="ECO:0000256" key="7">
    <source>
        <dbReference type="SAM" id="SignalP"/>
    </source>
</evidence>
<feature type="active site" description="Charge relay system" evidence="5">
    <location>
        <position position="183"/>
    </location>
</feature>
<dbReference type="PRINTS" id="PR00723">
    <property type="entry name" value="SUBTILISIN"/>
</dbReference>
<feature type="compositionally biased region" description="Low complexity" evidence="6">
    <location>
        <begin position="447"/>
        <end position="457"/>
    </location>
</feature>
<feature type="region of interest" description="Disordered" evidence="6">
    <location>
        <begin position="326"/>
        <end position="358"/>
    </location>
</feature>
<evidence type="ECO:0000256" key="1">
    <source>
        <dbReference type="ARBA" id="ARBA00011073"/>
    </source>
</evidence>
<dbReference type="AlphaFoldDB" id="C1CZA4"/>
<keyword evidence="7" id="KW-0732">Signal</keyword>
<dbReference type="HOGENOM" id="CLU_629656_0_0_0"/>
<dbReference type="EMBL" id="CP001114">
    <property type="protein sequence ID" value="ACO45142.1"/>
    <property type="molecule type" value="Genomic_DNA"/>
</dbReference>
<dbReference type="Pfam" id="PF00082">
    <property type="entry name" value="Peptidase_S8"/>
    <property type="match status" value="1"/>
</dbReference>
<dbReference type="eggNOG" id="COG1404">
    <property type="taxonomic scope" value="Bacteria"/>
</dbReference>
<dbReference type="InterPro" id="IPR023828">
    <property type="entry name" value="Peptidase_S8_Ser-AS"/>
</dbReference>
<dbReference type="STRING" id="546414.Deide_03210"/>
<organism evidence="9 10">
    <name type="scientific">Deinococcus deserti (strain DSM 17065 / CIP 109153 / LMG 22923 / VCD115)</name>
    <dbReference type="NCBI Taxonomy" id="546414"/>
    <lineage>
        <taxon>Bacteria</taxon>
        <taxon>Thermotogati</taxon>
        <taxon>Deinococcota</taxon>
        <taxon>Deinococci</taxon>
        <taxon>Deinococcales</taxon>
        <taxon>Deinococcaceae</taxon>
        <taxon>Deinococcus</taxon>
    </lineage>
</organism>
<dbReference type="KEGG" id="ddr:Deide_03210"/>
<keyword evidence="10" id="KW-1185">Reference proteome</keyword>
<feature type="active site" description="Charge relay system" evidence="5">
    <location>
        <position position="138"/>
    </location>
</feature>
<gene>
    <name evidence="9" type="ordered locus">Deide_03210</name>
</gene>
<dbReference type="PANTHER" id="PTHR43806">
    <property type="entry name" value="PEPTIDASE S8"/>
    <property type="match status" value="1"/>
</dbReference>
<feature type="region of interest" description="Disordered" evidence="6">
    <location>
        <begin position="66"/>
        <end position="103"/>
    </location>
</feature>
<evidence type="ECO:0000259" key="8">
    <source>
        <dbReference type="Pfam" id="PF00082"/>
    </source>
</evidence>
<dbReference type="InterPro" id="IPR036852">
    <property type="entry name" value="Peptidase_S8/S53_dom_sf"/>
</dbReference>
<dbReference type="Proteomes" id="UP000002208">
    <property type="component" value="Chromosome"/>
</dbReference>
<reference evidence="9 10" key="1">
    <citation type="journal article" date="2009" name="PLoS Genet.">
        <title>Alliance of proteomics and genomics to unravel the specificities of Sahara bacterium Deinococcus deserti.</title>
        <authorList>
            <person name="de Groot A."/>
            <person name="Dulermo R."/>
            <person name="Ortet P."/>
            <person name="Blanchard L."/>
            <person name="Guerin P."/>
            <person name="Fernandez B."/>
            <person name="Vacherie B."/>
            <person name="Dossat C."/>
            <person name="Jolivet E."/>
            <person name="Siguier P."/>
            <person name="Chandler M."/>
            <person name="Barakat M."/>
            <person name="Dedieu A."/>
            <person name="Barbe V."/>
            <person name="Heulin T."/>
            <person name="Sommer S."/>
            <person name="Achouak W."/>
            <person name="Armengaud J."/>
        </authorList>
    </citation>
    <scope>NUCLEOTIDE SEQUENCE [LARGE SCALE GENOMIC DNA]</scope>
    <source>
        <strain evidence="10">DSM 17065 / CIP 109153 / LMG 22923 / VCD115</strain>
    </source>
</reference>
<evidence type="ECO:0000256" key="2">
    <source>
        <dbReference type="ARBA" id="ARBA00022670"/>
    </source>
</evidence>
<dbReference type="SUPFAM" id="SSF52743">
    <property type="entry name" value="Subtilisin-like"/>
    <property type="match status" value="1"/>
</dbReference>
<dbReference type="InterPro" id="IPR015500">
    <property type="entry name" value="Peptidase_S8_subtilisin-rel"/>
</dbReference>
<dbReference type="InterPro" id="IPR000209">
    <property type="entry name" value="Peptidase_S8/S53_dom"/>
</dbReference>
<feature type="signal peptide" evidence="7">
    <location>
        <begin position="1"/>
        <end position="31"/>
    </location>
</feature>
<dbReference type="PROSITE" id="PS00138">
    <property type="entry name" value="SUBTILASE_SER"/>
    <property type="match status" value="1"/>
</dbReference>
<evidence type="ECO:0000256" key="6">
    <source>
        <dbReference type="SAM" id="MobiDB-lite"/>
    </source>
</evidence>
<dbReference type="PANTHER" id="PTHR43806:SF11">
    <property type="entry name" value="CEREVISIN-RELATED"/>
    <property type="match status" value="1"/>
</dbReference>
<sequence>MRRTSRLPVSFPTGFSLLLVLGAMLSGSVSAQQAASIPARPISSPAALPELQPVVSPLPSLVPVFTPQPGTAAPRPTPLTAPKPTPKPAPVTSTPVPRPSDPLFERQWNLQSIQVPGAWAQLPANRSWGPPVTVAVLDTGYVDSPELRARVVNGYDFVSNPARSGDGDGRDRDASATGQYAYHGEVIANLIAAAHDGRGMAGLNPQARIVHVRVAGNDGLIEVGDLVDSLKWAAGIPVPGVPTNPNPARLLNLSLYADFIPLTRCDPRVQAAVDAVTARGTLVIAGAANDGADAAGYSPAGCRNVLTVTSVTHSGQRPTYANWGRSVALGAPGGEQGHGIPASSLSGMNGERSPDGTSFAAPHVTGVASLLLTVRPRLTPAQVRDLLTRTATPFSGGCDPDPARTCGAGLLNASGALRAALASATGAASPGPGVKASPAPVRPAPAPARGSSGATSR</sequence>
<feature type="region of interest" description="Disordered" evidence="6">
    <location>
        <begin position="423"/>
        <end position="457"/>
    </location>
</feature>
<dbReference type="PROSITE" id="PS51892">
    <property type="entry name" value="SUBTILASE"/>
    <property type="match status" value="1"/>
</dbReference>
<keyword evidence="2 5" id="KW-0645">Protease</keyword>
<feature type="compositionally biased region" description="Pro residues" evidence="6">
    <location>
        <begin position="75"/>
        <end position="89"/>
    </location>
</feature>
<keyword evidence="3 5" id="KW-0378">Hydrolase</keyword>
<feature type="chain" id="PRO_5002905549" evidence="7">
    <location>
        <begin position="32"/>
        <end position="457"/>
    </location>
</feature>
<dbReference type="RefSeq" id="WP_012692265.1">
    <property type="nucleotide sequence ID" value="NC_012526.1"/>
</dbReference>
<name>C1CZA4_DEIDV</name>
<feature type="active site" description="Charge relay system" evidence="5">
    <location>
        <position position="358"/>
    </location>
</feature>
<dbReference type="PaxDb" id="546414-Deide_03210"/>
<dbReference type="GO" id="GO:0006508">
    <property type="term" value="P:proteolysis"/>
    <property type="evidence" value="ECO:0007669"/>
    <property type="project" value="UniProtKB-KW"/>
</dbReference>
<dbReference type="Gene3D" id="3.40.50.200">
    <property type="entry name" value="Peptidase S8/S53 domain"/>
    <property type="match status" value="1"/>
</dbReference>
<accession>C1CZA4</accession>
<comment type="similarity">
    <text evidence="1 5">Belongs to the peptidase S8 family.</text>
</comment>
<evidence type="ECO:0000313" key="9">
    <source>
        <dbReference type="EMBL" id="ACO45142.1"/>
    </source>
</evidence>
<evidence type="ECO:0000256" key="5">
    <source>
        <dbReference type="PROSITE-ProRule" id="PRU01240"/>
    </source>
</evidence>
<protein>
    <submittedName>
        <fullName evidence="9">Putative Peptidase-S8</fullName>
    </submittedName>
</protein>